<dbReference type="NCBIfam" id="TIGR00915">
    <property type="entry name" value="2A0602"/>
    <property type="match status" value="1"/>
</dbReference>
<feature type="transmembrane region" description="Helical" evidence="9">
    <location>
        <begin position="339"/>
        <end position="359"/>
    </location>
</feature>
<dbReference type="Gene3D" id="3.30.70.1430">
    <property type="entry name" value="Multidrug efflux transporter AcrB pore domain"/>
    <property type="match status" value="2"/>
</dbReference>
<keyword evidence="3" id="KW-0813">Transport</keyword>
<dbReference type="SUPFAM" id="SSF82866">
    <property type="entry name" value="Multidrug efflux transporter AcrB transmembrane domain"/>
    <property type="match status" value="2"/>
</dbReference>
<comment type="subcellular location">
    <subcellularLocation>
        <location evidence="1">Cell inner membrane</location>
        <topology evidence="1">Multi-pass membrane protein</topology>
    </subcellularLocation>
</comment>
<evidence type="ECO:0000256" key="2">
    <source>
        <dbReference type="ARBA" id="ARBA00010942"/>
    </source>
</evidence>
<comment type="similarity">
    <text evidence="2">Belongs to the resistance-nodulation-cell division (RND) (TC 2.A.6) family.</text>
</comment>
<evidence type="ECO:0000256" key="3">
    <source>
        <dbReference type="ARBA" id="ARBA00022448"/>
    </source>
</evidence>
<dbReference type="GO" id="GO:0015562">
    <property type="term" value="F:efflux transmembrane transporter activity"/>
    <property type="evidence" value="ECO:0007669"/>
    <property type="project" value="InterPro"/>
</dbReference>
<dbReference type="STRING" id="274537.BIU88_09310"/>
<evidence type="ECO:0000313" key="11">
    <source>
        <dbReference type="Proteomes" id="UP000095185"/>
    </source>
</evidence>
<dbReference type="Gene3D" id="1.20.1640.10">
    <property type="entry name" value="Multidrug efflux transporter AcrB transmembrane domain"/>
    <property type="match status" value="2"/>
</dbReference>
<keyword evidence="4" id="KW-1003">Cell membrane</keyword>
<keyword evidence="6 9" id="KW-0812">Transmembrane</keyword>
<evidence type="ECO:0000256" key="5">
    <source>
        <dbReference type="ARBA" id="ARBA00022519"/>
    </source>
</evidence>
<keyword evidence="5" id="KW-0997">Cell inner membrane</keyword>
<evidence type="ECO:0000256" key="8">
    <source>
        <dbReference type="ARBA" id="ARBA00023136"/>
    </source>
</evidence>
<dbReference type="Gene3D" id="3.30.2090.10">
    <property type="entry name" value="Multidrug efflux transporter AcrB TolC docking domain, DN and DC subdomains"/>
    <property type="match status" value="2"/>
</dbReference>
<keyword evidence="7 9" id="KW-1133">Transmembrane helix</keyword>
<keyword evidence="8 9" id="KW-0472">Membrane</keyword>
<feature type="transmembrane region" description="Helical" evidence="9">
    <location>
        <begin position="12"/>
        <end position="30"/>
    </location>
</feature>
<dbReference type="FunFam" id="3.30.70.1430:FF:000001">
    <property type="entry name" value="Efflux pump membrane transporter"/>
    <property type="match status" value="1"/>
</dbReference>
<dbReference type="GO" id="GO:0009636">
    <property type="term" value="P:response to toxic substance"/>
    <property type="evidence" value="ECO:0007669"/>
    <property type="project" value="UniProtKB-ARBA"/>
</dbReference>
<dbReference type="Pfam" id="PF00873">
    <property type="entry name" value="ACR_tran"/>
    <property type="match status" value="1"/>
</dbReference>
<feature type="transmembrane region" description="Helical" evidence="9">
    <location>
        <begin position="470"/>
        <end position="497"/>
    </location>
</feature>
<dbReference type="OrthoDB" id="9798415at2"/>
<proteinExistence type="inferred from homology"/>
<name>A0A1D8D951_CHLLM</name>
<evidence type="ECO:0000256" key="7">
    <source>
        <dbReference type="ARBA" id="ARBA00022989"/>
    </source>
</evidence>
<dbReference type="InterPro" id="IPR027463">
    <property type="entry name" value="AcrB_DN_DC_subdom"/>
</dbReference>
<keyword evidence="11" id="KW-1185">Reference proteome</keyword>
<organism evidence="10 11">
    <name type="scientific">Chlorobaculum limnaeum</name>
    <dbReference type="NCBI Taxonomy" id="274537"/>
    <lineage>
        <taxon>Bacteria</taxon>
        <taxon>Pseudomonadati</taxon>
        <taxon>Chlorobiota</taxon>
        <taxon>Chlorobiia</taxon>
        <taxon>Chlorobiales</taxon>
        <taxon>Chlorobiaceae</taxon>
        <taxon>Chlorobaculum</taxon>
    </lineage>
</organism>
<dbReference type="InterPro" id="IPR004764">
    <property type="entry name" value="MdtF-like"/>
</dbReference>
<sequence length="1055" mass="114074">MSGFFIERPVFAWVISICIMLGGIIAINTLPVEQYPRIAAPTIHINASYPGASAEAVENSVTQVIEQALTGIDHLRYFSSGSDSNGNVTITVTFEPEANPDIAQVQVQNKLQTVMSNLPQQVQQQGISVTKGETGFLMVVGVYSDDGRTDEYAMNDFINSKLLDPLSRVPGVGDIQLFGQPYSMRIWLDPHRLTSFNLTTTEVQEAITAQNADVSAGQLGGTPSVPGQQLNATITAQSRLKSVEDFEKIILKVNTDGSQIRLRDVARVELGVQDYGMTTSFNGKPAAGMAITLATGANALNTANLVKAKMTSLSPLLPPGMKVVYPFDTTPFVKTSIEGVVHTLIEAVILVFFVMFLFLQNFRATLIPTIAVPVVLLGTFGVMSAFGFSINTLSMFAMVLAIGLLVDDAIVVVENVERIMEEERLSPLEATRKSMKQISSALIGIALVLSAVFVPMAFFKGSTGTIYRQFSITIVSAMLLSVLVALILTPALCASILKPLNKDGHIQGSGPLGGFFVWFNRVFNRNRERYVNGARVMTGKVNRSLMAFMLVVMLLGIVFMRIPTSFLPDEDQGFLFIELSTPSGATKERTLESVKVMERYLLDHEKENVESVFSVAGFSFAGQGQNSAMGFVQLKDWAERRKKGQDVASIASRTMGTLSSVKDAMIFAFYPPAVMELGNASGFDLQLLDRTGKGHEALMAARNQLLGMASKDPSLVGVRPNGMEDVPQYKIDIDHEKASAFGVSIADINTTLQTAWGSSYVNDFLHDGRIKKVYMQGDAPYRMNPSDVEFWHVRNAAGEMVPFGSFSSGRWSYGSPKLERFNGISSVNIQGAPAPGVSSGDAMATISRMAEKLPEGFGIEWTGLSYEERAAGQQTLLLYSISLLFVFLCLAALYESWSVPLAVMLVVPLGVLGAVLATFIAGLSNDVYFKVGLLTTVGLTAKNAILIVEFAKTLYDNGMPLKEAALSAAGQRLRPIVMTSMAFILGVTPLAFSSGAGSASQHAIGIGVMGGMFSGTVLAIFFVPLFYILVQSRFTRKPATDMAANQNIKGSNDEQ</sequence>
<accession>A0A1D8D951</accession>
<feature type="transmembrane region" description="Helical" evidence="9">
    <location>
        <begin position="545"/>
        <end position="562"/>
    </location>
</feature>
<dbReference type="Gene3D" id="3.30.70.1320">
    <property type="entry name" value="Multidrug efflux transporter AcrB pore domain like"/>
    <property type="match status" value="1"/>
</dbReference>
<protein>
    <submittedName>
        <fullName evidence="10">Multidrug efflux RND transporter permease</fullName>
    </submittedName>
</protein>
<evidence type="ECO:0000256" key="4">
    <source>
        <dbReference type="ARBA" id="ARBA00022475"/>
    </source>
</evidence>
<dbReference type="PRINTS" id="PR00702">
    <property type="entry name" value="ACRIFLAVINRP"/>
</dbReference>
<feature type="transmembrane region" description="Helical" evidence="9">
    <location>
        <begin position="437"/>
        <end position="458"/>
    </location>
</feature>
<feature type="transmembrane region" description="Helical" evidence="9">
    <location>
        <begin position="1004"/>
        <end position="1030"/>
    </location>
</feature>
<dbReference type="PANTHER" id="PTHR32063:SF13">
    <property type="entry name" value="MULTIDRUG EFFLUX PUMP SUBUNIT ACRB-RELATED"/>
    <property type="match status" value="1"/>
</dbReference>
<dbReference type="AlphaFoldDB" id="A0A1D8D951"/>
<dbReference type="InterPro" id="IPR001036">
    <property type="entry name" value="Acrflvin-R"/>
</dbReference>
<feature type="transmembrane region" description="Helical" evidence="9">
    <location>
        <begin position="927"/>
        <end position="951"/>
    </location>
</feature>
<evidence type="ECO:0000256" key="1">
    <source>
        <dbReference type="ARBA" id="ARBA00004429"/>
    </source>
</evidence>
<dbReference type="GO" id="GO:0042910">
    <property type="term" value="F:xenobiotic transmembrane transporter activity"/>
    <property type="evidence" value="ECO:0007669"/>
    <property type="project" value="TreeGrafter"/>
</dbReference>
<dbReference type="GO" id="GO:0005886">
    <property type="term" value="C:plasma membrane"/>
    <property type="evidence" value="ECO:0007669"/>
    <property type="project" value="UniProtKB-SubCell"/>
</dbReference>
<dbReference type="Gene3D" id="3.30.70.1440">
    <property type="entry name" value="Multidrug efflux transporter AcrB pore domain"/>
    <property type="match status" value="1"/>
</dbReference>
<dbReference type="PANTHER" id="PTHR32063">
    <property type="match status" value="1"/>
</dbReference>
<dbReference type="FunFam" id="3.30.2090.10:FF:000001">
    <property type="entry name" value="Efflux pump membrane transporter"/>
    <property type="match status" value="1"/>
</dbReference>
<dbReference type="RefSeq" id="WP_069810501.1">
    <property type="nucleotide sequence ID" value="NZ_CP017305.1"/>
</dbReference>
<dbReference type="SUPFAM" id="SSF82714">
    <property type="entry name" value="Multidrug efflux transporter AcrB TolC docking domain, DN and DC subdomains"/>
    <property type="match status" value="2"/>
</dbReference>
<feature type="transmembrane region" description="Helical" evidence="9">
    <location>
        <begin position="876"/>
        <end position="894"/>
    </location>
</feature>
<feature type="transmembrane region" description="Helical" evidence="9">
    <location>
        <begin position="366"/>
        <end position="390"/>
    </location>
</feature>
<gene>
    <name evidence="10" type="ORF">BIU88_09310</name>
</gene>
<dbReference type="FunFam" id="3.30.70.1430:FF:000002">
    <property type="entry name" value="Efflux pump membrane transporter"/>
    <property type="match status" value="1"/>
</dbReference>
<reference evidence="10" key="1">
    <citation type="submission" date="2016-09" db="EMBL/GenBank/DDBJ databases">
        <title>Genome sequence of Chlorobaculum limnaeum.</title>
        <authorList>
            <person name="Liu Z."/>
            <person name="Tank M."/>
            <person name="Bryant D.A."/>
        </authorList>
    </citation>
    <scope>NUCLEOTIDE SEQUENCE [LARGE SCALE GENOMIC DNA]</scope>
    <source>
        <strain evidence="10">DSM 1677</strain>
    </source>
</reference>
<evidence type="ECO:0000313" key="10">
    <source>
        <dbReference type="EMBL" id="AOS84309.1"/>
    </source>
</evidence>
<feature type="transmembrane region" description="Helical" evidence="9">
    <location>
        <begin position="901"/>
        <end position="921"/>
    </location>
</feature>
<feature type="transmembrane region" description="Helical" evidence="9">
    <location>
        <begin position="396"/>
        <end position="416"/>
    </location>
</feature>
<dbReference type="KEGG" id="clz:BIU88_09310"/>
<feature type="transmembrane region" description="Helical" evidence="9">
    <location>
        <begin position="972"/>
        <end position="992"/>
    </location>
</feature>
<dbReference type="FunFam" id="3.30.2090.10:FF:000002">
    <property type="entry name" value="Efflux pump membrane transporter"/>
    <property type="match status" value="1"/>
</dbReference>
<dbReference type="NCBIfam" id="NF000282">
    <property type="entry name" value="RND_permease_1"/>
    <property type="match status" value="1"/>
</dbReference>
<dbReference type="Proteomes" id="UP000095185">
    <property type="component" value="Chromosome"/>
</dbReference>
<dbReference type="SUPFAM" id="SSF82693">
    <property type="entry name" value="Multidrug efflux transporter AcrB pore domain, PN1, PN2, PC1 and PC2 subdomains"/>
    <property type="match status" value="3"/>
</dbReference>
<dbReference type="EMBL" id="CP017305">
    <property type="protein sequence ID" value="AOS84309.1"/>
    <property type="molecule type" value="Genomic_DNA"/>
</dbReference>
<evidence type="ECO:0000256" key="9">
    <source>
        <dbReference type="SAM" id="Phobius"/>
    </source>
</evidence>
<dbReference type="FunFam" id="1.20.1640.10:FF:000001">
    <property type="entry name" value="Efflux pump membrane transporter"/>
    <property type="match status" value="1"/>
</dbReference>
<evidence type="ECO:0000256" key="6">
    <source>
        <dbReference type="ARBA" id="ARBA00022692"/>
    </source>
</evidence>